<evidence type="ECO:0000313" key="1">
    <source>
        <dbReference type="EMBL" id="OMJ71837.1"/>
    </source>
</evidence>
<accession>A0A1R2B4Z9</accession>
<keyword evidence="2" id="KW-1185">Reference proteome</keyword>
<evidence type="ECO:0000313" key="2">
    <source>
        <dbReference type="Proteomes" id="UP000187209"/>
    </source>
</evidence>
<proteinExistence type="predicted"/>
<dbReference type="AlphaFoldDB" id="A0A1R2B4Z9"/>
<dbReference type="EMBL" id="MPUH01000952">
    <property type="protein sequence ID" value="OMJ71837.1"/>
    <property type="molecule type" value="Genomic_DNA"/>
</dbReference>
<name>A0A1R2B4Z9_9CILI</name>
<comment type="caution">
    <text evidence="1">The sequence shown here is derived from an EMBL/GenBank/DDBJ whole genome shotgun (WGS) entry which is preliminary data.</text>
</comment>
<sequence length="285" mass="33773">MVFIFILITLAEGMIRFLSPDDLRSTTLHYAIPIFTKIEFTLRYGKLVFGNITQCEIDGQLTDDDVMVAFSSEINKCNLYNLAKSTKSKGGGAFLAVASEFFLQNQSYYEWEDDIYYNNYTQEYVYHSDNIKSLDIFSLVLLDAHSILKHYINKPNIWIEYSYKQFLRTNSPNFEFAITSDFYRTDLFFTELLYFCSKMQIFVYNLDLFFIYDKAIYYYNDEENDEVFDEENCIMINTDSNMNVSYCIYPSNAKGYERLLAITLVLNYYYSFLSTDYAFYFVDFQ</sequence>
<organism evidence="1 2">
    <name type="scientific">Stentor coeruleus</name>
    <dbReference type="NCBI Taxonomy" id="5963"/>
    <lineage>
        <taxon>Eukaryota</taxon>
        <taxon>Sar</taxon>
        <taxon>Alveolata</taxon>
        <taxon>Ciliophora</taxon>
        <taxon>Postciliodesmatophora</taxon>
        <taxon>Heterotrichea</taxon>
        <taxon>Heterotrichida</taxon>
        <taxon>Stentoridae</taxon>
        <taxon>Stentor</taxon>
    </lineage>
</organism>
<dbReference type="Proteomes" id="UP000187209">
    <property type="component" value="Unassembled WGS sequence"/>
</dbReference>
<protein>
    <submittedName>
        <fullName evidence="1">Uncharacterized protein</fullName>
    </submittedName>
</protein>
<reference evidence="1 2" key="1">
    <citation type="submission" date="2016-11" db="EMBL/GenBank/DDBJ databases">
        <title>The macronuclear genome of Stentor coeruleus: a giant cell with tiny introns.</title>
        <authorList>
            <person name="Slabodnick M."/>
            <person name="Ruby J.G."/>
            <person name="Reiff S.B."/>
            <person name="Swart E.C."/>
            <person name="Gosai S."/>
            <person name="Prabakaran S."/>
            <person name="Witkowska E."/>
            <person name="Larue G.E."/>
            <person name="Fisher S."/>
            <person name="Freeman R.M."/>
            <person name="Gunawardena J."/>
            <person name="Chu W."/>
            <person name="Stover N.A."/>
            <person name="Gregory B.D."/>
            <person name="Nowacki M."/>
            <person name="Derisi J."/>
            <person name="Roy S.W."/>
            <person name="Marshall W.F."/>
            <person name="Sood P."/>
        </authorList>
    </citation>
    <scope>NUCLEOTIDE SEQUENCE [LARGE SCALE GENOMIC DNA]</scope>
    <source>
        <strain evidence="1">WM001</strain>
    </source>
</reference>
<gene>
    <name evidence="1" type="ORF">SteCoe_29847</name>
</gene>